<sequence length="131" mass="14985">MSDEQPMNIDRPSTPTSLATTYAPAAFRAPTPPADNAPSHYNLAEQFEDWTEDPDDNDDLEVVETEFLEREPRLQEIIRILKKRVKTANRERKTEEAAKWKGALATWERALLLQPLGSQIRPRRVPGTLVF</sequence>
<protein>
    <submittedName>
        <fullName evidence="1">Uncharacterized protein</fullName>
    </submittedName>
</protein>
<evidence type="ECO:0000313" key="1">
    <source>
        <dbReference type="EMBL" id="KIP05537.1"/>
    </source>
</evidence>
<name>A0A0C3S5D0_PHLG1</name>
<reference evidence="1 2" key="1">
    <citation type="journal article" date="2014" name="PLoS Genet.">
        <title>Analysis of the Phlebiopsis gigantea genome, transcriptome and secretome provides insight into its pioneer colonization strategies of wood.</title>
        <authorList>
            <person name="Hori C."/>
            <person name="Ishida T."/>
            <person name="Igarashi K."/>
            <person name="Samejima M."/>
            <person name="Suzuki H."/>
            <person name="Master E."/>
            <person name="Ferreira P."/>
            <person name="Ruiz-Duenas F.J."/>
            <person name="Held B."/>
            <person name="Canessa P."/>
            <person name="Larrondo L.F."/>
            <person name="Schmoll M."/>
            <person name="Druzhinina I.S."/>
            <person name="Kubicek C.P."/>
            <person name="Gaskell J.A."/>
            <person name="Kersten P."/>
            <person name="St John F."/>
            <person name="Glasner J."/>
            <person name="Sabat G."/>
            <person name="Splinter BonDurant S."/>
            <person name="Syed K."/>
            <person name="Yadav J."/>
            <person name="Mgbeahuruike A.C."/>
            <person name="Kovalchuk A."/>
            <person name="Asiegbu F.O."/>
            <person name="Lackner G."/>
            <person name="Hoffmeister D."/>
            <person name="Rencoret J."/>
            <person name="Gutierrez A."/>
            <person name="Sun H."/>
            <person name="Lindquist E."/>
            <person name="Barry K."/>
            <person name="Riley R."/>
            <person name="Grigoriev I.V."/>
            <person name="Henrissat B."/>
            <person name="Kues U."/>
            <person name="Berka R.M."/>
            <person name="Martinez A.T."/>
            <person name="Covert S.F."/>
            <person name="Blanchette R.A."/>
            <person name="Cullen D."/>
        </authorList>
    </citation>
    <scope>NUCLEOTIDE SEQUENCE [LARGE SCALE GENOMIC DNA]</scope>
    <source>
        <strain evidence="1 2">11061_1 CR5-6</strain>
    </source>
</reference>
<accession>A0A0C3S5D0</accession>
<evidence type="ECO:0000313" key="2">
    <source>
        <dbReference type="Proteomes" id="UP000053257"/>
    </source>
</evidence>
<dbReference type="HOGENOM" id="CLU_1928371_0_0_1"/>
<keyword evidence="2" id="KW-1185">Reference proteome</keyword>
<dbReference type="AlphaFoldDB" id="A0A0C3S5D0"/>
<dbReference type="EMBL" id="KN840541">
    <property type="protein sequence ID" value="KIP05537.1"/>
    <property type="molecule type" value="Genomic_DNA"/>
</dbReference>
<dbReference type="Proteomes" id="UP000053257">
    <property type="component" value="Unassembled WGS sequence"/>
</dbReference>
<gene>
    <name evidence="1" type="ORF">PHLGIDRAFT_119766</name>
</gene>
<proteinExistence type="predicted"/>
<organism evidence="1 2">
    <name type="scientific">Phlebiopsis gigantea (strain 11061_1 CR5-6)</name>
    <name type="common">White-rot fungus</name>
    <name type="synonym">Peniophora gigantea</name>
    <dbReference type="NCBI Taxonomy" id="745531"/>
    <lineage>
        <taxon>Eukaryota</taxon>
        <taxon>Fungi</taxon>
        <taxon>Dikarya</taxon>
        <taxon>Basidiomycota</taxon>
        <taxon>Agaricomycotina</taxon>
        <taxon>Agaricomycetes</taxon>
        <taxon>Polyporales</taxon>
        <taxon>Phanerochaetaceae</taxon>
        <taxon>Phlebiopsis</taxon>
    </lineage>
</organism>